<gene>
    <name evidence="3" type="ORF">Psch_01862</name>
</gene>
<organism evidence="3 4">
    <name type="scientific">Pelotomaculum schinkii</name>
    <dbReference type="NCBI Taxonomy" id="78350"/>
    <lineage>
        <taxon>Bacteria</taxon>
        <taxon>Bacillati</taxon>
        <taxon>Bacillota</taxon>
        <taxon>Clostridia</taxon>
        <taxon>Eubacteriales</taxon>
        <taxon>Desulfotomaculaceae</taxon>
        <taxon>Pelotomaculum</taxon>
    </lineage>
</organism>
<protein>
    <recommendedName>
        <fullName evidence="2">UPF0251 protein Psch_01862</fullName>
    </recommendedName>
</protein>
<sequence length="133" mass="15030">MPRPPKCRRVEQFPMVTCFKPAGIPGTELDEVVISVEEIEAIRLRDLLELEHEECAEKMLVSRPTFHRILASARKKIAFALINGAALKVTGGSFKLAQHKLECRRCGHQWVGTVCCRRTVCPACAQKDWQITE</sequence>
<dbReference type="Proteomes" id="UP000298324">
    <property type="component" value="Unassembled WGS sequence"/>
</dbReference>
<proteinExistence type="inferred from homology"/>
<comment type="caution">
    <text evidence="3">The sequence shown here is derived from an EMBL/GenBank/DDBJ whole genome shotgun (WGS) entry which is preliminary data.</text>
</comment>
<reference evidence="3 4" key="1">
    <citation type="journal article" date="2018" name="Environ. Microbiol.">
        <title>Novel energy conservation strategies and behaviour of Pelotomaculum schinkii driving syntrophic propionate catabolism.</title>
        <authorList>
            <person name="Hidalgo-Ahumada C.A.P."/>
            <person name="Nobu M.K."/>
            <person name="Narihiro T."/>
            <person name="Tamaki H."/>
            <person name="Liu W.T."/>
            <person name="Kamagata Y."/>
            <person name="Stams A.J.M."/>
            <person name="Imachi H."/>
            <person name="Sousa D.Z."/>
        </authorList>
    </citation>
    <scope>NUCLEOTIDE SEQUENCE [LARGE SCALE GENOMIC DNA]</scope>
    <source>
        <strain evidence="3 4">HH</strain>
    </source>
</reference>
<evidence type="ECO:0000313" key="3">
    <source>
        <dbReference type="EMBL" id="TEB08305.1"/>
    </source>
</evidence>
<dbReference type="RefSeq" id="WP_190239957.1">
    <property type="nucleotide sequence ID" value="NZ_QFGA01000001.1"/>
</dbReference>
<dbReference type="HAMAP" id="MF_00674">
    <property type="entry name" value="UPF0251"/>
    <property type="match status" value="1"/>
</dbReference>
<comment type="similarity">
    <text evidence="1 2">Belongs to the UPF0251 family.</text>
</comment>
<dbReference type="PANTHER" id="PTHR37478">
    <property type="match status" value="1"/>
</dbReference>
<accession>A0A4Y7RH22</accession>
<dbReference type="Pfam" id="PF02001">
    <property type="entry name" value="DUF134"/>
    <property type="match status" value="1"/>
</dbReference>
<dbReference type="EMBL" id="QFGA01000001">
    <property type="protein sequence ID" value="TEB08305.1"/>
    <property type="molecule type" value="Genomic_DNA"/>
</dbReference>
<keyword evidence="4" id="KW-1185">Reference proteome</keyword>
<evidence type="ECO:0000313" key="4">
    <source>
        <dbReference type="Proteomes" id="UP000298324"/>
    </source>
</evidence>
<dbReference type="PANTHER" id="PTHR37478:SF2">
    <property type="entry name" value="UPF0251 PROTEIN TK0562"/>
    <property type="match status" value="1"/>
</dbReference>
<evidence type="ECO:0000256" key="1">
    <source>
        <dbReference type="ARBA" id="ARBA00009350"/>
    </source>
</evidence>
<dbReference type="AlphaFoldDB" id="A0A4Y7RH22"/>
<evidence type="ECO:0000256" key="2">
    <source>
        <dbReference type="HAMAP-Rule" id="MF_00674"/>
    </source>
</evidence>
<dbReference type="InterPro" id="IPR002852">
    <property type="entry name" value="UPF0251"/>
</dbReference>
<name>A0A4Y7RH22_9FIRM</name>